<proteinExistence type="predicted"/>
<dbReference type="Proteomes" id="UP000474565">
    <property type="component" value="Unassembled WGS sequence"/>
</dbReference>
<dbReference type="EMBL" id="WWCP01000030">
    <property type="protein sequence ID" value="MYM84290.1"/>
    <property type="molecule type" value="Genomic_DNA"/>
</dbReference>
<protein>
    <recommendedName>
        <fullName evidence="3">Porin</fullName>
    </recommendedName>
</protein>
<dbReference type="RefSeq" id="WP_161020836.1">
    <property type="nucleotide sequence ID" value="NZ_WWCP01000030.1"/>
</dbReference>
<dbReference type="SUPFAM" id="SSF56935">
    <property type="entry name" value="Porins"/>
    <property type="match status" value="1"/>
</dbReference>
<dbReference type="AlphaFoldDB" id="A0A6L8MM79"/>
<evidence type="ECO:0000313" key="2">
    <source>
        <dbReference type="Proteomes" id="UP000474565"/>
    </source>
</evidence>
<organism evidence="1 2">
    <name type="scientific">Duganella lactea</name>
    <dbReference type="NCBI Taxonomy" id="2692173"/>
    <lineage>
        <taxon>Bacteria</taxon>
        <taxon>Pseudomonadati</taxon>
        <taxon>Pseudomonadota</taxon>
        <taxon>Betaproteobacteria</taxon>
        <taxon>Burkholderiales</taxon>
        <taxon>Oxalobacteraceae</taxon>
        <taxon>Telluria group</taxon>
        <taxon>Duganella</taxon>
    </lineage>
</organism>
<gene>
    <name evidence="1" type="ORF">GTP44_20340</name>
</gene>
<name>A0A6L8MM79_9BURK</name>
<reference evidence="1 2" key="1">
    <citation type="submission" date="2019-12" db="EMBL/GenBank/DDBJ databases">
        <title>Novel species isolated from a subtropical stream in China.</title>
        <authorList>
            <person name="Lu H."/>
        </authorList>
    </citation>
    <scope>NUCLEOTIDE SEQUENCE [LARGE SCALE GENOMIC DNA]</scope>
    <source>
        <strain evidence="1 2">FT50W</strain>
    </source>
</reference>
<comment type="caution">
    <text evidence="1">The sequence shown here is derived from an EMBL/GenBank/DDBJ whole genome shotgun (WGS) entry which is preliminary data.</text>
</comment>
<sequence>MRFTPPPILLALMTLAGGADGAEWRGLLDVRAVDAGANRGFLDGGMGKTRYDAQSPRLSVGQAVLQGDMDEADSISASVVLSAEQQHRGRAVGVREAWLAWSPLPAGAWKTRVKAGFFFPPTSVETDYDSVGWLPKHTVSSAAINSWIGEELRTNGIEWSARRLGRYVDAPYDVGLLAAVFNGNDPTGTLLAWRGWSISDRIGGRNDALLLPNLPSYAPDGPIPAQSRTIHPFREIDGRLGYYYGANLGLGRTLELSSLRYDNLADATAIKDNQWGWRTRFTHLSAVWRPRGEWELAAQAMAGDTMMGRNLVALDFRSWFLLASHPLGPGTATLRYDRFSTREHDHLPTDPNNERGYAVALAYDAPLADRVSLMTEALLVRSDRGARLQLGEAPVQTERSLTLSLRFNW</sequence>
<evidence type="ECO:0000313" key="1">
    <source>
        <dbReference type="EMBL" id="MYM84290.1"/>
    </source>
</evidence>
<accession>A0A6L8MM79</accession>
<evidence type="ECO:0008006" key="3">
    <source>
        <dbReference type="Google" id="ProtNLM"/>
    </source>
</evidence>